<dbReference type="GO" id="GO:0015288">
    <property type="term" value="F:porin activity"/>
    <property type="evidence" value="ECO:0007669"/>
    <property type="project" value="UniProtKB-KW"/>
</dbReference>
<dbReference type="InterPro" id="IPR027385">
    <property type="entry name" value="Beta-barrel_OMP"/>
</dbReference>
<evidence type="ECO:0000256" key="5">
    <source>
        <dbReference type="ARBA" id="ARBA00022729"/>
    </source>
</evidence>
<dbReference type="GO" id="GO:0046930">
    <property type="term" value="C:pore complex"/>
    <property type="evidence" value="ECO:0007669"/>
    <property type="project" value="UniProtKB-KW"/>
</dbReference>
<dbReference type="InterPro" id="IPR050330">
    <property type="entry name" value="Bact_OuterMem_StrucFunc"/>
</dbReference>
<dbReference type="InterPro" id="IPR011250">
    <property type="entry name" value="OMP/PagP_B-barrel"/>
</dbReference>
<accession>A0A7R8X136</accession>
<dbReference type="SUPFAM" id="SSF103088">
    <property type="entry name" value="OmpA-like"/>
    <property type="match status" value="1"/>
</dbReference>
<protein>
    <submittedName>
        <fullName evidence="10">Uncharacterized protein</fullName>
    </submittedName>
</protein>
<keyword evidence="3" id="KW-1134">Transmembrane beta strand</keyword>
<dbReference type="CDD" id="cd07185">
    <property type="entry name" value="OmpA_C-like"/>
    <property type="match status" value="1"/>
</dbReference>
<keyword evidence="8" id="KW-0472">Membrane</keyword>
<dbReference type="Gene3D" id="2.40.160.20">
    <property type="match status" value="1"/>
</dbReference>
<dbReference type="EMBL" id="OB705707">
    <property type="protein sequence ID" value="CAD7238638.1"/>
    <property type="molecule type" value="Genomic_DNA"/>
</dbReference>
<gene>
    <name evidence="10" type="ORF">CTOB1V02_LOCUS16453</name>
</gene>
<evidence type="ECO:0000256" key="7">
    <source>
        <dbReference type="ARBA" id="ARBA00023114"/>
    </source>
</evidence>
<dbReference type="SUPFAM" id="SSF56925">
    <property type="entry name" value="OMPA-like"/>
    <property type="match status" value="1"/>
</dbReference>
<dbReference type="Gene3D" id="3.30.1330.60">
    <property type="entry name" value="OmpA-like domain"/>
    <property type="match status" value="1"/>
</dbReference>
<keyword evidence="2" id="KW-0813">Transport</keyword>
<proteinExistence type="predicted"/>
<keyword evidence="9" id="KW-0998">Cell outer membrane</keyword>
<dbReference type="OrthoDB" id="8300695at2759"/>
<reference evidence="10" key="1">
    <citation type="submission" date="2020-11" db="EMBL/GenBank/DDBJ databases">
        <authorList>
            <person name="Tran Van P."/>
        </authorList>
    </citation>
    <scope>NUCLEOTIDE SEQUENCE</scope>
</reference>
<dbReference type="PROSITE" id="PS51123">
    <property type="entry name" value="OMPA_2"/>
    <property type="match status" value="1"/>
</dbReference>
<comment type="subcellular location">
    <subcellularLocation>
        <location evidence="1">Cell outer membrane</location>
        <topology evidence="1">Multi-pass membrane protein</topology>
    </subcellularLocation>
</comment>
<evidence type="ECO:0000256" key="3">
    <source>
        <dbReference type="ARBA" id="ARBA00022452"/>
    </source>
</evidence>
<dbReference type="InterPro" id="IPR006665">
    <property type="entry name" value="OmpA-like"/>
</dbReference>
<evidence type="ECO:0000256" key="6">
    <source>
        <dbReference type="ARBA" id="ARBA00023065"/>
    </source>
</evidence>
<dbReference type="PRINTS" id="PR01021">
    <property type="entry name" value="OMPADOMAIN"/>
</dbReference>
<dbReference type="Pfam" id="PF00691">
    <property type="entry name" value="OmpA"/>
    <property type="match status" value="1"/>
</dbReference>
<sequence>MGAAGLEDSVNAANGGEIDYDVYGAGLVANFPHNDQGLSFLAKLGAANIDNSSDNIVYREVESSEIYAGVGAEYQFENGISLRAEYEYFDKDAQLISASILKRFGGAAPPPPAPVPVVQPKPKAVYVPPPPKPPAPVEVERIELNINSIYFDNDKADLKPAAIAQLNEIVTLMETYPEVQLSVVGHTDSRASEPYNQRLSERRAQAAMSYLQSKGIGADRLISAARGENEPAADNATAEGRALNRRVDFYPDPAEVVKPK</sequence>
<feature type="non-terminal residue" evidence="10">
    <location>
        <position position="260"/>
    </location>
</feature>
<dbReference type="AlphaFoldDB" id="A0A7R8X136"/>
<dbReference type="Pfam" id="PF13505">
    <property type="entry name" value="OMP_b-brl"/>
    <property type="match status" value="1"/>
</dbReference>
<keyword evidence="6" id="KW-0406">Ion transport</keyword>
<name>A0A7R8X136_9CRUS</name>
<keyword evidence="4" id="KW-0812">Transmembrane</keyword>
<evidence type="ECO:0000256" key="9">
    <source>
        <dbReference type="ARBA" id="ARBA00023237"/>
    </source>
</evidence>
<dbReference type="InterPro" id="IPR006664">
    <property type="entry name" value="OMP_bac"/>
</dbReference>
<evidence type="ECO:0000256" key="4">
    <source>
        <dbReference type="ARBA" id="ARBA00022692"/>
    </source>
</evidence>
<organism evidence="10">
    <name type="scientific">Cyprideis torosa</name>
    <dbReference type="NCBI Taxonomy" id="163714"/>
    <lineage>
        <taxon>Eukaryota</taxon>
        <taxon>Metazoa</taxon>
        <taxon>Ecdysozoa</taxon>
        <taxon>Arthropoda</taxon>
        <taxon>Crustacea</taxon>
        <taxon>Oligostraca</taxon>
        <taxon>Ostracoda</taxon>
        <taxon>Podocopa</taxon>
        <taxon>Podocopida</taxon>
        <taxon>Cytherocopina</taxon>
        <taxon>Cytheroidea</taxon>
        <taxon>Cytherideidae</taxon>
        <taxon>Cyprideis</taxon>
    </lineage>
</organism>
<dbReference type="GO" id="GO:0006811">
    <property type="term" value="P:monoatomic ion transport"/>
    <property type="evidence" value="ECO:0007669"/>
    <property type="project" value="UniProtKB-KW"/>
</dbReference>
<evidence type="ECO:0000256" key="2">
    <source>
        <dbReference type="ARBA" id="ARBA00022448"/>
    </source>
</evidence>
<dbReference type="InterPro" id="IPR036737">
    <property type="entry name" value="OmpA-like_sf"/>
</dbReference>
<evidence type="ECO:0000313" key="10">
    <source>
        <dbReference type="EMBL" id="CAD7238638.1"/>
    </source>
</evidence>
<keyword evidence="7" id="KW-0626">Porin</keyword>
<keyword evidence="5" id="KW-0732">Signal</keyword>
<evidence type="ECO:0000256" key="8">
    <source>
        <dbReference type="ARBA" id="ARBA00023136"/>
    </source>
</evidence>
<evidence type="ECO:0000256" key="1">
    <source>
        <dbReference type="ARBA" id="ARBA00004571"/>
    </source>
</evidence>
<dbReference type="PANTHER" id="PTHR30329">
    <property type="entry name" value="STATOR ELEMENT OF FLAGELLAR MOTOR COMPLEX"/>
    <property type="match status" value="1"/>
</dbReference>
<dbReference type="PANTHER" id="PTHR30329:SF21">
    <property type="entry name" value="LIPOPROTEIN YIAD-RELATED"/>
    <property type="match status" value="1"/>
</dbReference>